<accession>A0A8H6VTC5</accession>
<proteinExistence type="predicted"/>
<dbReference type="AlphaFoldDB" id="A0A8H6VTC5"/>
<keyword evidence="3" id="KW-1185">Reference proteome</keyword>
<sequence length="246" mass="28418">MSQSEMDRSPPASPDNPPDRQFDNTLEDRIDEICERIMQYPGDVHLKALLWADPSNPCCDEFRNYFKYNWEALSEVRGYVALNALMMSTILIWNLQTDPQRDLMQECLAYARSYQEMNATRQIPTHPGMRSVWISAIYGHYIAGAVRPDELLSVKLATIVQHYGTDDEKDACNDFYSKYSKSADDLVFENTEKYGAALCQQFKMDVMEAFLENPMIPIFEYVPIVHERTVNAERKKLADFGKQKQA</sequence>
<feature type="region of interest" description="Disordered" evidence="1">
    <location>
        <begin position="1"/>
        <end position="23"/>
    </location>
</feature>
<gene>
    <name evidence="2" type="ORF">HII31_00421</name>
</gene>
<comment type="caution">
    <text evidence="2">The sequence shown here is derived from an EMBL/GenBank/DDBJ whole genome shotgun (WGS) entry which is preliminary data.</text>
</comment>
<name>A0A8H6VTC5_9PEZI</name>
<evidence type="ECO:0000313" key="3">
    <source>
        <dbReference type="Proteomes" id="UP000660729"/>
    </source>
</evidence>
<evidence type="ECO:0000313" key="2">
    <source>
        <dbReference type="EMBL" id="KAF7198065.1"/>
    </source>
</evidence>
<dbReference type="EMBL" id="JABCIY010000003">
    <property type="protein sequence ID" value="KAF7198065.1"/>
    <property type="molecule type" value="Genomic_DNA"/>
</dbReference>
<protein>
    <submittedName>
        <fullName evidence="2">Uncharacterized protein</fullName>
    </submittedName>
</protein>
<dbReference type="Proteomes" id="UP000660729">
    <property type="component" value="Unassembled WGS sequence"/>
</dbReference>
<organism evidence="2 3">
    <name type="scientific">Pseudocercospora fuligena</name>
    <dbReference type="NCBI Taxonomy" id="685502"/>
    <lineage>
        <taxon>Eukaryota</taxon>
        <taxon>Fungi</taxon>
        <taxon>Dikarya</taxon>
        <taxon>Ascomycota</taxon>
        <taxon>Pezizomycotina</taxon>
        <taxon>Dothideomycetes</taxon>
        <taxon>Dothideomycetidae</taxon>
        <taxon>Mycosphaerellales</taxon>
        <taxon>Mycosphaerellaceae</taxon>
        <taxon>Pseudocercospora</taxon>
    </lineage>
</organism>
<evidence type="ECO:0000256" key="1">
    <source>
        <dbReference type="SAM" id="MobiDB-lite"/>
    </source>
</evidence>
<reference evidence="2" key="1">
    <citation type="submission" date="2020-04" db="EMBL/GenBank/DDBJ databases">
        <title>Draft genome resource of the tomato pathogen Pseudocercospora fuligena.</title>
        <authorList>
            <person name="Zaccaron A."/>
        </authorList>
    </citation>
    <scope>NUCLEOTIDE SEQUENCE</scope>
    <source>
        <strain evidence="2">PF001</strain>
    </source>
</reference>